<accession>A0A8H5BH95</accession>
<evidence type="ECO:0000256" key="6">
    <source>
        <dbReference type="ARBA" id="ARBA00023187"/>
    </source>
</evidence>
<evidence type="ECO:0000256" key="8">
    <source>
        <dbReference type="SAM" id="MobiDB-lite"/>
    </source>
</evidence>
<comment type="similarity">
    <text evidence="2">Belongs to the CWC25 family.</text>
</comment>
<dbReference type="GO" id="GO:0005684">
    <property type="term" value="C:U2-type spliceosomal complex"/>
    <property type="evidence" value="ECO:0007669"/>
    <property type="project" value="TreeGrafter"/>
</dbReference>
<dbReference type="OrthoDB" id="21123at2759"/>
<evidence type="ECO:0000313" key="11">
    <source>
        <dbReference type="Proteomes" id="UP000541558"/>
    </source>
</evidence>
<dbReference type="InterPro" id="IPR022209">
    <property type="entry name" value="CWC25"/>
</dbReference>
<feature type="compositionally biased region" description="Pro residues" evidence="8">
    <location>
        <begin position="305"/>
        <end position="339"/>
    </location>
</feature>
<name>A0A8H5BH95_9AGAR</name>
<evidence type="ECO:0000313" key="10">
    <source>
        <dbReference type="EMBL" id="KAF5323344.1"/>
    </source>
</evidence>
<dbReference type="PANTHER" id="PTHR16196">
    <property type="entry name" value="CELL CYCLE CONTROL PROTEIN CWF25"/>
    <property type="match status" value="1"/>
</dbReference>
<dbReference type="SMART" id="SM01083">
    <property type="entry name" value="Cir_N"/>
    <property type="match status" value="1"/>
</dbReference>
<dbReference type="Pfam" id="PF10197">
    <property type="entry name" value="Cir_N"/>
    <property type="match status" value="1"/>
</dbReference>
<sequence>MGGGDLNMKKSWHPLLLKNQERVWLEEKKALEEKKKLDQLRKEKEEERQLQELQRLQEEQTGKKRADKLEWMYATPASGSGANPNDLEDYLLGKKRVDKILTADDNAKIGAAHKNFIAVQNANNARDIAAKIREDPLLAIKQQEQAAYEALMSNPLRLRQMQERNGIKPKKDKTQTASSLVSLAFATLALPVTQRPLSLTRTNKRKTPPVDLRSEALAVTRAAGTEMIRKSGGGDSAPRGEEKSTTLEGTPFPHAMMQDVLYLQTALVVMPTVINDLAAAALQDGEAIESNRTLATPSPRDDRGPPPPPRDSRPPLPPPRDSRPPLPLRDSRPPPPTGPTPAEDRAAKLAAMQAQATSMESERKERLAKMLEKEKAELEEENRKRAKGVSSYLSAESKKVFGGVGGLEDRIKRGRGGMVVDAD</sequence>
<evidence type="ECO:0000256" key="4">
    <source>
        <dbReference type="ARBA" id="ARBA00022728"/>
    </source>
</evidence>
<feature type="region of interest" description="Disordered" evidence="8">
    <location>
        <begin position="215"/>
        <end position="251"/>
    </location>
</feature>
<dbReference type="PANTHER" id="PTHR16196:SF0">
    <property type="entry name" value="PRE-MRNA-SPLICING FACTOR CWC25 HOMOLOG"/>
    <property type="match status" value="1"/>
</dbReference>
<feature type="domain" description="CBF1-interacting co-repressor CIR N-terminal" evidence="9">
    <location>
        <begin position="11"/>
        <end position="47"/>
    </location>
</feature>
<dbReference type="GO" id="GO:0000398">
    <property type="term" value="P:mRNA splicing, via spliceosome"/>
    <property type="evidence" value="ECO:0007669"/>
    <property type="project" value="TreeGrafter"/>
</dbReference>
<evidence type="ECO:0000256" key="1">
    <source>
        <dbReference type="ARBA" id="ARBA00004123"/>
    </source>
</evidence>
<evidence type="ECO:0000256" key="3">
    <source>
        <dbReference type="ARBA" id="ARBA00022664"/>
    </source>
</evidence>
<proteinExistence type="inferred from homology"/>
<evidence type="ECO:0000259" key="9">
    <source>
        <dbReference type="SMART" id="SM01083"/>
    </source>
</evidence>
<comment type="caution">
    <text evidence="10">The sequence shown here is derived from an EMBL/GenBank/DDBJ whole genome shotgun (WGS) entry which is preliminary data.</text>
</comment>
<keyword evidence="6" id="KW-0508">mRNA splicing</keyword>
<keyword evidence="5" id="KW-0175">Coiled coil</keyword>
<organism evidence="10 11">
    <name type="scientific">Ephemerocybe angulata</name>
    <dbReference type="NCBI Taxonomy" id="980116"/>
    <lineage>
        <taxon>Eukaryota</taxon>
        <taxon>Fungi</taxon>
        <taxon>Dikarya</taxon>
        <taxon>Basidiomycota</taxon>
        <taxon>Agaricomycotina</taxon>
        <taxon>Agaricomycetes</taxon>
        <taxon>Agaricomycetidae</taxon>
        <taxon>Agaricales</taxon>
        <taxon>Agaricineae</taxon>
        <taxon>Psathyrellaceae</taxon>
        <taxon>Ephemerocybe</taxon>
    </lineage>
</organism>
<dbReference type="Proteomes" id="UP000541558">
    <property type="component" value="Unassembled WGS sequence"/>
</dbReference>
<keyword evidence="7" id="KW-0539">Nucleus</keyword>
<dbReference type="InterPro" id="IPR019339">
    <property type="entry name" value="CIR_N_dom"/>
</dbReference>
<keyword evidence="3" id="KW-0507">mRNA processing</keyword>
<keyword evidence="11" id="KW-1185">Reference proteome</keyword>
<dbReference type="EMBL" id="JAACJK010000166">
    <property type="protein sequence ID" value="KAF5323344.1"/>
    <property type="molecule type" value="Genomic_DNA"/>
</dbReference>
<gene>
    <name evidence="10" type="ORF">D9611_005693</name>
</gene>
<comment type="subcellular location">
    <subcellularLocation>
        <location evidence="1">Nucleus</location>
    </subcellularLocation>
</comment>
<protein>
    <recommendedName>
        <fullName evidence="9">CBF1-interacting co-repressor CIR N-terminal domain-containing protein</fullName>
    </recommendedName>
</protein>
<feature type="region of interest" description="Disordered" evidence="8">
    <location>
        <begin position="35"/>
        <end position="66"/>
    </location>
</feature>
<evidence type="ECO:0000256" key="2">
    <source>
        <dbReference type="ARBA" id="ARBA00006695"/>
    </source>
</evidence>
<keyword evidence="4" id="KW-0747">Spliceosome</keyword>
<dbReference type="Pfam" id="PF12542">
    <property type="entry name" value="CWC25"/>
    <property type="match status" value="1"/>
</dbReference>
<dbReference type="AlphaFoldDB" id="A0A8H5BH95"/>
<reference evidence="10 11" key="1">
    <citation type="journal article" date="2020" name="ISME J.">
        <title>Uncovering the hidden diversity of litter-decomposition mechanisms in mushroom-forming fungi.</title>
        <authorList>
            <person name="Floudas D."/>
            <person name="Bentzer J."/>
            <person name="Ahren D."/>
            <person name="Johansson T."/>
            <person name="Persson P."/>
            <person name="Tunlid A."/>
        </authorList>
    </citation>
    <scope>NUCLEOTIDE SEQUENCE [LARGE SCALE GENOMIC DNA]</scope>
    <source>
        <strain evidence="10 11">CBS 175.51</strain>
    </source>
</reference>
<dbReference type="InterPro" id="IPR051376">
    <property type="entry name" value="CWC25_splicing_factor"/>
</dbReference>
<evidence type="ECO:0000256" key="5">
    <source>
        <dbReference type="ARBA" id="ARBA00023054"/>
    </source>
</evidence>
<feature type="region of interest" description="Disordered" evidence="8">
    <location>
        <begin position="288"/>
        <end position="367"/>
    </location>
</feature>
<evidence type="ECO:0000256" key="7">
    <source>
        <dbReference type="ARBA" id="ARBA00023242"/>
    </source>
</evidence>